<proteinExistence type="predicted"/>
<reference evidence="1 2" key="1">
    <citation type="submission" date="2008-12" db="EMBL/GenBank/DDBJ databases">
        <title>Annotation of Bacteroides fragilis strain 3_1_12.</title>
        <authorList>
            <consortium name="The Broad Institute Genome Sequencing Platform"/>
            <person name="Ward D."/>
            <person name="Young S.K."/>
            <person name="Kodira C.D."/>
            <person name="Zeng Q."/>
            <person name="Koehrsen M."/>
            <person name="Alvarado L."/>
            <person name="Berlin A."/>
            <person name="Borenstein D."/>
            <person name="Chen Z."/>
            <person name="Engels R."/>
            <person name="Freedman E."/>
            <person name="Gellesch M."/>
            <person name="Goldberg J."/>
            <person name="Griggs A."/>
            <person name="Gujja S."/>
            <person name="Heiman D."/>
            <person name="Hepburn T."/>
            <person name="Howarth C."/>
            <person name="Jen D."/>
            <person name="Larson L."/>
            <person name="Lewis B."/>
            <person name="Mehta T."/>
            <person name="Park D."/>
            <person name="Pearson M."/>
            <person name="Roberts A."/>
            <person name="Saif S."/>
            <person name="Shea T."/>
            <person name="Shenoy N."/>
            <person name="Sisk P."/>
            <person name="Stolte C."/>
            <person name="Sykes S."/>
            <person name="Walk T."/>
            <person name="White J."/>
            <person name="Yandava C."/>
            <person name="Allen-Vercoe E."/>
            <person name="Strauss J."/>
            <person name="Ambrose C."/>
            <person name="Lander E."/>
            <person name="Nusbaum C."/>
            <person name="Galagan J."/>
            <person name="Birren B."/>
        </authorList>
    </citation>
    <scope>NUCLEOTIDE SEQUENCE [LARGE SCALE GENOMIC DNA]</scope>
    <source>
        <strain evidence="1 2">3_1_12</strain>
    </source>
</reference>
<dbReference type="Proteomes" id="UP000005101">
    <property type="component" value="Unassembled WGS sequence"/>
</dbReference>
<keyword evidence="2" id="KW-1185">Reference proteome</keyword>
<evidence type="ECO:0000313" key="1">
    <source>
        <dbReference type="EMBL" id="EFR51598.1"/>
    </source>
</evidence>
<accession>A0ABN0BFA9</accession>
<sequence>MTAVISTKNEGFVCIKQSLRSWLTELLSGADKASVSVKRCLLNIPGMEWYL</sequence>
<evidence type="ECO:0000313" key="2">
    <source>
        <dbReference type="Proteomes" id="UP000005101"/>
    </source>
</evidence>
<organism evidence="1 2">
    <name type="scientific">Bacteroides fragilis 3_1_12</name>
    <dbReference type="NCBI Taxonomy" id="457424"/>
    <lineage>
        <taxon>Bacteria</taxon>
        <taxon>Pseudomonadati</taxon>
        <taxon>Bacteroidota</taxon>
        <taxon>Bacteroidia</taxon>
        <taxon>Bacteroidales</taxon>
        <taxon>Bacteroidaceae</taxon>
        <taxon>Bacteroides</taxon>
    </lineage>
</organism>
<protein>
    <submittedName>
        <fullName evidence="1">Uncharacterized protein</fullName>
    </submittedName>
</protein>
<dbReference type="EMBL" id="EQ973213">
    <property type="protein sequence ID" value="EFR51598.1"/>
    <property type="molecule type" value="Genomic_DNA"/>
</dbReference>
<name>A0ABN0BFA9_BACFG</name>
<gene>
    <name evidence="1" type="ORF">BFAG_00292</name>
</gene>